<dbReference type="AlphaFoldDB" id="H8H113"/>
<evidence type="ECO:0000313" key="2">
    <source>
        <dbReference type="EMBL" id="AFD27032.1"/>
    </source>
</evidence>
<dbReference type="EMBL" id="CP002192">
    <property type="protein sequence ID" value="AFD27032.1"/>
    <property type="molecule type" value="Genomic_DNA"/>
</dbReference>
<dbReference type="RefSeq" id="WP_014695550.1">
    <property type="nucleotide sequence ID" value="NC_017805.1"/>
</dbReference>
<feature type="region of interest" description="Disordered" evidence="1">
    <location>
        <begin position="37"/>
        <end position="63"/>
    </location>
</feature>
<dbReference type="Proteomes" id="UP000007575">
    <property type="component" value="Plasmid P1"/>
</dbReference>
<keyword evidence="2" id="KW-0614">Plasmid</keyword>
<dbReference type="HOGENOM" id="CLU_2878414_0_0_0"/>
<name>H8H113_DEIGI</name>
<organism evidence="2 3">
    <name type="scientific">Deinococcus gobiensis (strain DSM 21396 / JCM 16679 / CGMCC 1.7299 / I-0)</name>
    <dbReference type="NCBI Taxonomy" id="745776"/>
    <lineage>
        <taxon>Bacteria</taxon>
        <taxon>Thermotogati</taxon>
        <taxon>Deinococcota</taxon>
        <taxon>Deinococci</taxon>
        <taxon>Deinococcales</taxon>
        <taxon>Deinococcaceae</taxon>
        <taxon>Deinococcus</taxon>
    </lineage>
</organism>
<accession>H8H113</accession>
<reference evidence="2 3" key="1">
    <citation type="journal article" date="2012" name="PLoS ONE">
        <title>Genome sequence and transcriptome analysis of the radioresistant bacterium Deinococcus gobiensis: insights into the extreme environmental adaptations.</title>
        <authorList>
            <person name="Yuan M."/>
            <person name="Chen M."/>
            <person name="Zhang W."/>
            <person name="Lu W."/>
            <person name="Wang J."/>
            <person name="Yang M."/>
            <person name="Zhao P."/>
            <person name="Tang R."/>
            <person name="Li X."/>
            <person name="Hao Y."/>
            <person name="Zhou Z."/>
            <person name="Zhan Y."/>
            <person name="Yu H."/>
            <person name="Teng C."/>
            <person name="Yan Y."/>
            <person name="Ping S."/>
            <person name="Wang Y."/>
            <person name="Lin M."/>
        </authorList>
    </citation>
    <scope>NUCLEOTIDE SEQUENCE [LARGE SCALE GENOMIC DNA]</scope>
    <source>
        <strain evidence="3">DSM 21396 / JCM 16679 / CGMCC 1.7299 / I-0</strain>
        <plasmid evidence="2">P1</plasmid>
    </source>
</reference>
<protein>
    <submittedName>
        <fullName evidence="2">Uncharacterized protein</fullName>
    </submittedName>
</protein>
<keyword evidence="3" id="KW-1185">Reference proteome</keyword>
<proteinExistence type="predicted"/>
<dbReference type="PATRIC" id="fig|745776.4.peg.3181"/>
<gene>
    <name evidence="2" type="ordered locus">DGo_PA0146</name>
</gene>
<evidence type="ECO:0000256" key="1">
    <source>
        <dbReference type="SAM" id="MobiDB-lite"/>
    </source>
</evidence>
<evidence type="ECO:0000313" key="3">
    <source>
        <dbReference type="Proteomes" id="UP000007575"/>
    </source>
</evidence>
<geneLocation type="plasmid" evidence="2 3">
    <name>P1</name>
</geneLocation>
<dbReference type="KEGG" id="dgo:DGo_PA0146"/>
<sequence length="63" mass="6427">MGAGDPHQSRDYAVARRLGQQMELSVGLGVAFGGSEVQATAPSQPPKVGFAPPTPFTAVPHPG</sequence>